<dbReference type="FunCoup" id="Q54R20">
    <property type="interactions" value="82"/>
</dbReference>
<sequence length="282" mass="32499">MKYGNFLIFNQVYKRIVVDVDVYVDTDESGYDDNSSILFKIHEYISNENSEIISNLFKILELNDFIIDGYYPYSEYDESKKCGELYFNNLSIAGHDIEEGEDRESLKILKFFKGKNIIYDGSDVASDFPSHVNYSAILDLDNSGQQVESIKVQNGHRYADFVEAHHLIKVNQFENLHSITIPINSFQILSNLSKEMGYFSFYGINSDFGNSDNMKLELNQMINSFINSKSSKNLKITSVNTTEDPIDYYDYYDGGNLQTFINKINESKESFSNSFKPLFSEN</sequence>
<dbReference type="GeneID" id="8624096"/>
<evidence type="ECO:0000313" key="1">
    <source>
        <dbReference type="EMBL" id="EAL65701.1"/>
    </source>
</evidence>
<proteinExistence type="predicted"/>
<dbReference type="RefSeq" id="XP_639071.1">
    <property type="nucleotide sequence ID" value="XM_633979.1"/>
</dbReference>
<gene>
    <name evidence="1" type="ORF">DDB_G0283433</name>
</gene>
<dbReference type="VEuPathDB" id="AmoebaDB:DDB_G0283433"/>
<dbReference type="KEGG" id="ddi:DDB_G0283433"/>
<dbReference type="eggNOG" id="ENOG502RXYI">
    <property type="taxonomic scope" value="Eukaryota"/>
</dbReference>
<keyword evidence="2" id="KW-1185">Reference proteome</keyword>
<comment type="caution">
    <text evidence="1">The sequence shown here is derived from an EMBL/GenBank/DDBJ whole genome shotgun (WGS) entry which is preliminary data.</text>
</comment>
<protein>
    <submittedName>
        <fullName evidence="1">Uncharacterized protein</fullName>
    </submittedName>
</protein>
<reference evidence="1 2" key="1">
    <citation type="journal article" date="2005" name="Nature">
        <title>The genome of the social amoeba Dictyostelium discoideum.</title>
        <authorList>
            <consortium name="The Dictyostelium discoideum Sequencing Consortium"/>
            <person name="Eichinger L."/>
            <person name="Pachebat J.A."/>
            <person name="Glockner G."/>
            <person name="Rajandream M.A."/>
            <person name="Sucgang R."/>
            <person name="Berriman M."/>
            <person name="Song J."/>
            <person name="Olsen R."/>
            <person name="Szafranski K."/>
            <person name="Xu Q."/>
            <person name="Tunggal B."/>
            <person name="Kummerfeld S."/>
            <person name="Madera M."/>
            <person name="Konfortov B.A."/>
            <person name="Rivero F."/>
            <person name="Bankier A.T."/>
            <person name="Lehmann R."/>
            <person name="Hamlin N."/>
            <person name="Davies R."/>
            <person name="Gaudet P."/>
            <person name="Fey P."/>
            <person name="Pilcher K."/>
            <person name="Chen G."/>
            <person name="Saunders D."/>
            <person name="Sodergren E."/>
            <person name="Davis P."/>
            <person name="Kerhornou A."/>
            <person name="Nie X."/>
            <person name="Hall N."/>
            <person name="Anjard C."/>
            <person name="Hemphill L."/>
            <person name="Bason N."/>
            <person name="Farbrother P."/>
            <person name="Desany B."/>
            <person name="Just E."/>
            <person name="Morio T."/>
            <person name="Rost R."/>
            <person name="Churcher C."/>
            <person name="Cooper J."/>
            <person name="Haydock S."/>
            <person name="van Driessche N."/>
            <person name="Cronin A."/>
            <person name="Goodhead I."/>
            <person name="Muzny D."/>
            <person name="Mourier T."/>
            <person name="Pain A."/>
            <person name="Lu M."/>
            <person name="Harper D."/>
            <person name="Lindsay R."/>
            <person name="Hauser H."/>
            <person name="James K."/>
            <person name="Quiles M."/>
            <person name="Madan Babu M."/>
            <person name="Saito T."/>
            <person name="Buchrieser C."/>
            <person name="Wardroper A."/>
            <person name="Felder M."/>
            <person name="Thangavelu M."/>
            <person name="Johnson D."/>
            <person name="Knights A."/>
            <person name="Loulseged H."/>
            <person name="Mungall K."/>
            <person name="Oliver K."/>
            <person name="Price C."/>
            <person name="Quail M.A."/>
            <person name="Urushihara H."/>
            <person name="Hernandez J."/>
            <person name="Rabbinowitsch E."/>
            <person name="Steffen D."/>
            <person name="Sanders M."/>
            <person name="Ma J."/>
            <person name="Kohara Y."/>
            <person name="Sharp S."/>
            <person name="Simmonds M."/>
            <person name="Spiegler S."/>
            <person name="Tivey A."/>
            <person name="Sugano S."/>
            <person name="White B."/>
            <person name="Walker D."/>
            <person name="Woodward J."/>
            <person name="Winckler T."/>
            <person name="Tanaka Y."/>
            <person name="Shaulsky G."/>
            <person name="Schleicher M."/>
            <person name="Weinstock G."/>
            <person name="Rosenthal A."/>
            <person name="Cox E.C."/>
            <person name="Chisholm R.L."/>
            <person name="Gibbs R."/>
            <person name="Loomis W.F."/>
            <person name="Platzer M."/>
            <person name="Kay R.R."/>
            <person name="Williams J."/>
            <person name="Dear P.H."/>
            <person name="Noegel A.A."/>
            <person name="Barrell B."/>
            <person name="Kuspa A."/>
        </authorList>
    </citation>
    <scope>NUCLEOTIDE SEQUENCE [LARGE SCALE GENOMIC DNA]</scope>
    <source>
        <strain evidence="1 2">AX4</strain>
    </source>
</reference>
<dbReference type="PaxDb" id="44689-DDB0185517"/>
<dbReference type="EMBL" id="AAFI02000055">
    <property type="protein sequence ID" value="EAL65701.1"/>
    <property type="molecule type" value="Genomic_DNA"/>
</dbReference>
<dbReference type="AlphaFoldDB" id="Q54R20"/>
<dbReference type="PANTHER" id="PTHR32423:SF24">
    <property type="entry name" value="CCZ1_INTU_HSP4 FIRST LONGIN DOMAIN-CONTAINING PROTEIN-RELATED"/>
    <property type="match status" value="1"/>
</dbReference>
<name>Q54R20_DICDI</name>
<accession>Q54R20</accession>
<evidence type="ECO:0000313" key="2">
    <source>
        <dbReference type="Proteomes" id="UP000002195"/>
    </source>
</evidence>
<organism evidence="1 2">
    <name type="scientific">Dictyostelium discoideum</name>
    <name type="common">Social amoeba</name>
    <dbReference type="NCBI Taxonomy" id="44689"/>
    <lineage>
        <taxon>Eukaryota</taxon>
        <taxon>Amoebozoa</taxon>
        <taxon>Evosea</taxon>
        <taxon>Eumycetozoa</taxon>
        <taxon>Dictyostelia</taxon>
        <taxon>Dictyosteliales</taxon>
        <taxon>Dictyosteliaceae</taxon>
        <taxon>Dictyostelium</taxon>
    </lineage>
</organism>
<dbReference type="Proteomes" id="UP000002195">
    <property type="component" value="Unassembled WGS sequence"/>
</dbReference>
<dbReference type="InParanoid" id="Q54R20"/>
<dbReference type="PANTHER" id="PTHR32423">
    <property type="entry name" value="SAP DOMAIN-CONTAINING PROTEIN-RELATED"/>
    <property type="match status" value="1"/>
</dbReference>
<dbReference type="HOGENOM" id="CLU_988435_0_0_1"/>